<accession>A0A9W7CMJ5</accession>
<keyword evidence="2" id="KW-1185">Reference proteome</keyword>
<comment type="caution">
    <text evidence="1">The sequence shown here is derived from an EMBL/GenBank/DDBJ whole genome shotgun (WGS) entry which is preliminary data.</text>
</comment>
<dbReference type="EMBL" id="BSXW01001198">
    <property type="protein sequence ID" value="GMF34576.1"/>
    <property type="molecule type" value="Genomic_DNA"/>
</dbReference>
<proteinExistence type="predicted"/>
<organism evidence="1 2">
    <name type="scientific">Phytophthora lilii</name>
    <dbReference type="NCBI Taxonomy" id="2077276"/>
    <lineage>
        <taxon>Eukaryota</taxon>
        <taxon>Sar</taxon>
        <taxon>Stramenopiles</taxon>
        <taxon>Oomycota</taxon>
        <taxon>Peronosporomycetes</taxon>
        <taxon>Peronosporales</taxon>
        <taxon>Peronosporaceae</taxon>
        <taxon>Phytophthora</taxon>
    </lineage>
</organism>
<sequence>MQILTGSDLGASWGTAAAVDQLVPKAGAWQFIDSVSVIVDGVTVQTNQIHENVNTTLKTLTEWSVHDERKYGATSQFGLDRYDLPARGYAQSLENVPTANFIRGKAANGAGENVGEFGLCNSTVNEGARQRSFFTGVSSATGSLAYDVMGSVGNASIVAKPMVYVAPSTTAATTGKPLYVLQYIATIRLADICDFFKKCPMSKNVKGFVYINYNSSEAIITTGGSAGAVDPTSITSVVAGMRFGNTCPVMYNYNPASASTGAAAASAFTSAGLVVPASTKLTITADIDGTEGNGIGMAPSQKFCRLLVPTYTPNPSADHALVQRKTFRYFERMTNKFTVQPNASFNFTLTNGIANPKKLFLCPVITNPSLLLSSTTSDVINPYRSPLTTIPATMSAFASLKNLQVTVGNLPIWNSPINFGYDAYVQEVRESSGVDGGLDDVINSRLLSQQDWESLYRFIPIDIGRRLPSEDGTTKSIVVSGVNNTQYALTVFYHVWRDAIATIDTSTGTISQGATQT</sequence>
<dbReference type="Proteomes" id="UP001165083">
    <property type="component" value="Unassembled WGS sequence"/>
</dbReference>
<gene>
    <name evidence="1" type="ORF">Plil01_001472900</name>
</gene>
<protein>
    <submittedName>
        <fullName evidence="1">Unnamed protein product</fullName>
    </submittedName>
</protein>
<evidence type="ECO:0000313" key="2">
    <source>
        <dbReference type="Proteomes" id="UP001165083"/>
    </source>
</evidence>
<dbReference type="OrthoDB" id="111292at2759"/>
<dbReference type="AlphaFoldDB" id="A0A9W7CMJ5"/>
<evidence type="ECO:0000313" key="1">
    <source>
        <dbReference type="EMBL" id="GMF34576.1"/>
    </source>
</evidence>
<name>A0A9W7CMJ5_9STRA</name>
<reference evidence="1" key="1">
    <citation type="submission" date="2023-04" db="EMBL/GenBank/DDBJ databases">
        <title>Phytophthora lilii NBRC 32176.</title>
        <authorList>
            <person name="Ichikawa N."/>
            <person name="Sato H."/>
            <person name="Tonouchi N."/>
        </authorList>
    </citation>
    <scope>NUCLEOTIDE SEQUENCE</scope>
    <source>
        <strain evidence="1">NBRC 32176</strain>
    </source>
</reference>